<gene>
    <name evidence="7" type="ORF">BD410DRAFT_814743</name>
</gene>
<keyword evidence="3" id="KW-0288">FMN</keyword>
<name>A0A4Y7Q653_9AGAM</name>
<dbReference type="InterPro" id="IPR051799">
    <property type="entry name" value="NADH_flavin_oxidoreductase"/>
</dbReference>
<dbReference type="PANTHER" id="PTHR43656">
    <property type="entry name" value="BINDING OXIDOREDUCTASE, PUTATIVE (AFU_ORTHOLOGUE AFUA_2G08260)-RELATED"/>
    <property type="match status" value="1"/>
</dbReference>
<dbReference type="OrthoDB" id="1663137at2759"/>
<evidence type="ECO:0000256" key="4">
    <source>
        <dbReference type="ARBA" id="ARBA00023002"/>
    </source>
</evidence>
<feature type="domain" description="NADH:flavin oxidoreductase/NADH oxidase N-terminal" evidence="6">
    <location>
        <begin position="7"/>
        <end position="362"/>
    </location>
</feature>
<keyword evidence="4" id="KW-0560">Oxidoreductase</keyword>
<evidence type="ECO:0000259" key="6">
    <source>
        <dbReference type="Pfam" id="PF00724"/>
    </source>
</evidence>
<comment type="similarity">
    <text evidence="1">Belongs to the NADH:flavin oxidoreductase/NADH oxidase family.</text>
</comment>
<keyword evidence="5" id="KW-1133">Transmembrane helix</keyword>
<reference evidence="7 8" key="1">
    <citation type="submission" date="2018-06" db="EMBL/GenBank/DDBJ databases">
        <title>A transcriptomic atlas of mushroom development highlights an independent origin of complex multicellularity.</title>
        <authorList>
            <consortium name="DOE Joint Genome Institute"/>
            <person name="Krizsan K."/>
            <person name="Almasi E."/>
            <person name="Merenyi Z."/>
            <person name="Sahu N."/>
            <person name="Viragh M."/>
            <person name="Koszo T."/>
            <person name="Mondo S."/>
            <person name="Kiss B."/>
            <person name="Balint B."/>
            <person name="Kues U."/>
            <person name="Barry K."/>
            <person name="Hegedus J.C."/>
            <person name="Henrissat B."/>
            <person name="Johnson J."/>
            <person name="Lipzen A."/>
            <person name="Ohm R."/>
            <person name="Nagy I."/>
            <person name="Pangilinan J."/>
            <person name="Yan J."/>
            <person name="Xiong Y."/>
            <person name="Grigoriev I.V."/>
            <person name="Hibbett D.S."/>
            <person name="Nagy L.G."/>
        </authorList>
    </citation>
    <scope>NUCLEOTIDE SEQUENCE [LARGE SCALE GENOMIC DNA]</scope>
    <source>
        <strain evidence="7 8">SZMC22713</strain>
    </source>
</reference>
<dbReference type="EMBL" id="ML170173">
    <property type="protein sequence ID" value="TDL22688.1"/>
    <property type="molecule type" value="Genomic_DNA"/>
</dbReference>
<dbReference type="AlphaFoldDB" id="A0A4Y7Q653"/>
<evidence type="ECO:0000256" key="1">
    <source>
        <dbReference type="ARBA" id="ARBA00005979"/>
    </source>
</evidence>
<dbReference type="SUPFAM" id="SSF51395">
    <property type="entry name" value="FMN-linked oxidoreductases"/>
    <property type="match status" value="1"/>
</dbReference>
<feature type="transmembrane region" description="Helical" evidence="5">
    <location>
        <begin position="428"/>
        <end position="448"/>
    </location>
</feature>
<dbReference type="Pfam" id="PF00724">
    <property type="entry name" value="Oxidored_FMN"/>
    <property type="match status" value="1"/>
</dbReference>
<dbReference type="GO" id="GO:0016491">
    <property type="term" value="F:oxidoreductase activity"/>
    <property type="evidence" value="ECO:0007669"/>
    <property type="project" value="UniProtKB-KW"/>
</dbReference>
<sequence>MGEVLSPIALPCGRILQNRLTKVAMYEHGANALGGPPTPMLWSLYSSWGEGQWGMLITGNIQVSKTHLTMGCDMVFPTSVTPETVAPFRRLATAMHGASGNNGSLAIAQISHTGRQAANFMGGRFPFFPPLAPSATRVGSGASDGIISRIAYSALFQTAREMSPPEIEEVIAGFVRGAVVAMEAGFDGVQLHASHGYLLAQFISPKTNLRTDEYSEPLCVPRKIVQQIRSIVPREFVVGIKLNAADYVSGGLTEAQAISHVREIATWAVDFIEISGGDYESPEFMNKSPGKRQAFFEQFSRLAVKCLPIGTPQGPSPLILLTGGLRTRSHFASVLRNRHAHLLGLGRLSVLHPHLPAELKSNHDPTFLKEPPEEPSPATPEWFPKLVGASVGVAWYVVAMRRIADGEEPPVGLGTAGVLLEMYLGKHYLLKVYGFLAVVGATVAFVLLS</sequence>
<keyword evidence="2" id="KW-0285">Flavoprotein</keyword>
<accession>A0A4Y7Q653</accession>
<dbReference type="InterPro" id="IPR001155">
    <property type="entry name" value="OxRdtase_FMN_N"/>
</dbReference>
<proteinExistence type="inferred from homology"/>
<evidence type="ECO:0000313" key="7">
    <source>
        <dbReference type="EMBL" id="TDL22688.1"/>
    </source>
</evidence>
<evidence type="ECO:0000313" key="8">
    <source>
        <dbReference type="Proteomes" id="UP000294933"/>
    </source>
</evidence>
<dbReference type="Gene3D" id="3.20.20.70">
    <property type="entry name" value="Aldolase class I"/>
    <property type="match status" value="1"/>
</dbReference>
<organism evidence="7 8">
    <name type="scientific">Rickenella mellea</name>
    <dbReference type="NCBI Taxonomy" id="50990"/>
    <lineage>
        <taxon>Eukaryota</taxon>
        <taxon>Fungi</taxon>
        <taxon>Dikarya</taxon>
        <taxon>Basidiomycota</taxon>
        <taxon>Agaricomycotina</taxon>
        <taxon>Agaricomycetes</taxon>
        <taxon>Hymenochaetales</taxon>
        <taxon>Rickenellaceae</taxon>
        <taxon>Rickenella</taxon>
    </lineage>
</organism>
<dbReference type="GO" id="GO:0010181">
    <property type="term" value="F:FMN binding"/>
    <property type="evidence" value="ECO:0007669"/>
    <property type="project" value="InterPro"/>
</dbReference>
<dbReference type="PANTHER" id="PTHR43656:SF2">
    <property type="entry name" value="BINDING OXIDOREDUCTASE, PUTATIVE (AFU_ORTHOLOGUE AFUA_2G08260)-RELATED"/>
    <property type="match status" value="1"/>
</dbReference>
<evidence type="ECO:0000256" key="2">
    <source>
        <dbReference type="ARBA" id="ARBA00022630"/>
    </source>
</evidence>
<dbReference type="VEuPathDB" id="FungiDB:BD410DRAFT_814743"/>
<dbReference type="InterPro" id="IPR013785">
    <property type="entry name" value="Aldolase_TIM"/>
</dbReference>
<keyword evidence="8" id="KW-1185">Reference proteome</keyword>
<evidence type="ECO:0000256" key="3">
    <source>
        <dbReference type="ARBA" id="ARBA00022643"/>
    </source>
</evidence>
<dbReference type="Proteomes" id="UP000294933">
    <property type="component" value="Unassembled WGS sequence"/>
</dbReference>
<evidence type="ECO:0000256" key="5">
    <source>
        <dbReference type="SAM" id="Phobius"/>
    </source>
</evidence>
<keyword evidence="5" id="KW-0812">Transmembrane</keyword>
<protein>
    <submittedName>
        <fullName evidence="7">FMN-linked oxidoreductase</fullName>
    </submittedName>
</protein>
<dbReference type="STRING" id="50990.A0A4Y7Q653"/>
<keyword evidence="5" id="KW-0472">Membrane</keyword>